<gene>
    <name evidence="1" type="ORF">NBH20_13025</name>
</gene>
<dbReference type="InterPro" id="IPR025332">
    <property type="entry name" value="DUF4238"/>
</dbReference>
<dbReference type="EMBL" id="JAMQAY010000004">
    <property type="protein sequence ID" value="MCM2402084.1"/>
    <property type="molecule type" value="Genomic_DNA"/>
</dbReference>
<comment type="caution">
    <text evidence="1">The sequence shown here is derived from an EMBL/GenBank/DDBJ whole genome shotgun (WGS) entry which is preliminary data.</text>
</comment>
<proteinExistence type="predicted"/>
<protein>
    <submittedName>
        <fullName evidence="1">DUF4238 domain-containing protein</fullName>
    </submittedName>
</protein>
<organism evidence="1 2">
    <name type="scientific">Ciceribacter sichuanensis</name>
    <dbReference type="NCBI Taxonomy" id="2949647"/>
    <lineage>
        <taxon>Bacteria</taxon>
        <taxon>Pseudomonadati</taxon>
        <taxon>Pseudomonadota</taxon>
        <taxon>Alphaproteobacteria</taxon>
        <taxon>Hyphomicrobiales</taxon>
        <taxon>Rhizobiaceae</taxon>
        <taxon>Ciceribacter</taxon>
    </lineage>
</organism>
<accession>A0ABT0V885</accession>
<dbReference type="Pfam" id="PF14022">
    <property type="entry name" value="DUF4238"/>
    <property type="match status" value="1"/>
</dbReference>
<name>A0ABT0V885_9HYPH</name>
<keyword evidence="2" id="KW-1185">Reference proteome</keyword>
<sequence length="803" mass="91573">MTKTRNNHYVPQWYQEGFFEPGRNNYSYLDLVPRNHKLSDGRVVTEKSKFVAPTSRAFCQRDLYSTFFGTAVNDEVERKLFGDIDTRGAQAVRAFSGEDASDWHRHFTTFFEYLDIQKIRTPKGLDWLSAQYPRLTQNDLMIEMQGIRMMHCTIWTEGVREIVSAQDSDVKFIVSDHPVTIYNYAIPPDANGYPKEPSIALKGSQTIFPLNRNLCLILTNLEYAQNHSANPLEKRTFAGNYRNSMVRTDAFIRTRKLTSGEVIRVNRVIKARAKRYIAAGKEEWLYPETSSVEPWAGLRSALFPPENGLWHFGGEMFARYDSGEVHYQDAFGRTEKEREFLKKRPPSKPPHIRDFCGCGSGRTFGACCERKPISLRPTWEERSIRERNMILFNGIAKILGIAEDRDWVTVRREITDEKIKDIYDLYDALWPRETNLLAMLPKPDGSARAIYTGVLHPSVISTCALGLSLYFDELLIEHPFIHPRSVNKNFSPLEHPKIFRQEFLKSVILFMAIMPLVEQGLVTLFPDPCNFDLHLRDQMFEMAKFRSKGMKVDPKEEAGIMEMMKEEHKRSMLLLPREALRRQVQRRSPELSEQAVGDILDGFDSLREQDPLAVLQEGSLEGGKDGGQLTPFKMAPNFEITMYLAQATGSCIVTDSVFRWRELMTTVRRGIQEATPLSQLRGSMEGAEFAFPNYVQEIVELGEHGVFGGYPALMRKVFKYLSTLSSRGVRPNVEASLVAEFRRVHASTVSAAKKSGAQLSEARISCLWPKGGIQDNSVNRLLLMSSSEHHLASAPMALFVRAI</sequence>
<evidence type="ECO:0000313" key="1">
    <source>
        <dbReference type="EMBL" id="MCM2402084.1"/>
    </source>
</evidence>
<reference evidence="1 2" key="1">
    <citation type="submission" date="2022-06" db="EMBL/GenBank/DDBJ databases">
        <authorList>
            <person name="Sun Q."/>
        </authorList>
    </citation>
    <scope>NUCLEOTIDE SEQUENCE [LARGE SCALE GENOMIC DNA]</scope>
    <source>
        <strain evidence="1 2">S153</strain>
    </source>
</reference>
<evidence type="ECO:0000313" key="2">
    <source>
        <dbReference type="Proteomes" id="UP001155079"/>
    </source>
</evidence>
<dbReference type="Proteomes" id="UP001155079">
    <property type="component" value="Unassembled WGS sequence"/>
</dbReference>
<dbReference type="RefSeq" id="WP_250945360.1">
    <property type="nucleotide sequence ID" value="NZ_JAMQAY010000004.1"/>
</dbReference>